<dbReference type="Gene3D" id="3.30.1330.90">
    <property type="entry name" value="D-3-phosphoglycerate dehydrogenase, domain 3"/>
    <property type="match status" value="2"/>
</dbReference>
<dbReference type="PANTHER" id="PTHR30182:SF1">
    <property type="entry name" value="L-SERINE DEHYDRATASE 1"/>
    <property type="match status" value="1"/>
</dbReference>
<evidence type="ECO:0000256" key="2">
    <source>
        <dbReference type="ARBA" id="ARBA00004742"/>
    </source>
</evidence>
<evidence type="ECO:0000313" key="12">
    <source>
        <dbReference type="EMBL" id="CEQ39021.1"/>
    </source>
</evidence>
<keyword evidence="4" id="KW-0004">4Fe-4S</keyword>
<dbReference type="Pfam" id="PF03313">
    <property type="entry name" value="SDH_alpha"/>
    <property type="match status" value="3"/>
</dbReference>
<feature type="region of interest" description="Disordered" evidence="9">
    <location>
        <begin position="18"/>
        <end position="51"/>
    </location>
</feature>
<comment type="cofactor">
    <cofactor evidence="1">
        <name>[4Fe-4S] cluster</name>
        <dbReference type="ChEBI" id="CHEBI:49883"/>
    </cofactor>
</comment>
<evidence type="ECO:0000256" key="5">
    <source>
        <dbReference type="ARBA" id="ARBA00022723"/>
    </source>
</evidence>
<dbReference type="PANTHER" id="PTHR30182">
    <property type="entry name" value="L-SERINE DEHYDRATASE"/>
    <property type="match status" value="1"/>
</dbReference>
<dbReference type="SUPFAM" id="SSF143548">
    <property type="entry name" value="Serine metabolism enzymes domain"/>
    <property type="match status" value="1"/>
</dbReference>
<dbReference type="Pfam" id="PF03315">
    <property type="entry name" value="SDH_beta"/>
    <property type="match status" value="1"/>
</dbReference>
<name>A0A0D6EGH8_SPOSA</name>
<evidence type="ECO:0000256" key="4">
    <source>
        <dbReference type="ARBA" id="ARBA00022485"/>
    </source>
</evidence>
<dbReference type="InterPro" id="IPR051318">
    <property type="entry name" value="Fe-S_L-Ser"/>
</dbReference>
<evidence type="ECO:0000259" key="10">
    <source>
        <dbReference type="Pfam" id="PF03313"/>
    </source>
</evidence>
<feature type="domain" description="Serine dehydratase-like alpha subunit" evidence="10">
    <location>
        <begin position="471"/>
        <end position="557"/>
    </location>
</feature>
<evidence type="ECO:0000259" key="11">
    <source>
        <dbReference type="Pfam" id="PF03315"/>
    </source>
</evidence>
<keyword evidence="7" id="KW-0411">Iron-sulfur</keyword>
<evidence type="ECO:0000256" key="9">
    <source>
        <dbReference type="SAM" id="MobiDB-lite"/>
    </source>
</evidence>
<evidence type="ECO:0000313" key="13">
    <source>
        <dbReference type="Proteomes" id="UP000243876"/>
    </source>
</evidence>
<dbReference type="GO" id="GO:0046872">
    <property type="term" value="F:metal ion binding"/>
    <property type="evidence" value="ECO:0007669"/>
    <property type="project" value="UniProtKB-KW"/>
</dbReference>
<evidence type="ECO:0000256" key="8">
    <source>
        <dbReference type="ARBA" id="ARBA00023239"/>
    </source>
</evidence>
<gene>
    <name evidence="12" type="primary">SPOSA6832_00521</name>
</gene>
<dbReference type="InterPro" id="IPR005131">
    <property type="entry name" value="Ser_deHydtase_bsu"/>
</dbReference>
<evidence type="ECO:0000256" key="6">
    <source>
        <dbReference type="ARBA" id="ARBA00023004"/>
    </source>
</evidence>
<keyword evidence="6" id="KW-0408">Iron</keyword>
<feature type="region of interest" description="Disordered" evidence="9">
    <location>
        <begin position="224"/>
        <end position="256"/>
    </location>
</feature>
<dbReference type="GO" id="GO:0003941">
    <property type="term" value="F:L-serine ammonia-lyase activity"/>
    <property type="evidence" value="ECO:0007669"/>
    <property type="project" value="InterPro"/>
</dbReference>
<feature type="non-terminal residue" evidence="12">
    <location>
        <position position="1"/>
    </location>
</feature>
<sequence length="682" mass="72587">HSSLPLVLAQAPRNTQSLFPPTLHRYPVSPAVDPDPTRSTRSRTTSGRSASCRTCRHLGHLFSIGVGPSSSHTVGPMRAGKIFVTDLQQLGILDKVRTLKIGLFGSLAATGKGTSSISSRYASILAHSRLNLAGTHSIRYSHERDMLWTMDPLPAHPNGMRFSVFDDQGTLLATNEYYSVGGGFVVNERTQVDENLYYRGIHKQSVDHARRDQTHGLPRDKLLLAGDMLPEPPASSKATDEGEKKEGEEKMGSKAPPFLFRNAQGLLNMTQQNNLTIAQLVWENERSYLSDAEISHNLLKIWAAMDASIHAGVSSRRDASGPIARAATSTGTVPSVVQSSGPLSLSHGFTSPPPSPSNSSSSAPLVVGNFEHPLIPTPWKKAVFPGIDFLSCYAIAVNETNAGGGRVVTSPTNGAAGVIPAVLKVRSCLLIYIWPSDLTSRNDSTSSNSSRTTLTAISRPSCSPPPWTDGAAIGMLYKRGATISAAEGGCMAEVGVASSMAAGGFTACMGGSPSQILQAAEIGIEHSLGLTCDPIDGLVQVPCIERNSLGAVKAVTGSFFSSLFLSLSLCVCVARAGLAERIRGCTAAQLALAGEGIHSVSLDEAIEAMRITARDMHHHYKETSLSGLAVRCRAGFLSSLSLCLWRPVRRRAELTSLGFFTYGSLREELQTTVRIPLSSPAC</sequence>
<accession>A0A0D6EGH8</accession>
<keyword evidence="8" id="KW-0456">Lyase</keyword>
<dbReference type="Proteomes" id="UP000243876">
    <property type="component" value="Unassembled WGS sequence"/>
</dbReference>
<feature type="domain" description="Serine dehydratase-like alpha subunit" evidence="10">
    <location>
        <begin position="273"/>
        <end position="425"/>
    </location>
</feature>
<protein>
    <submittedName>
        <fullName evidence="12">SPOSA6832_00521-mRNA-1:cds</fullName>
    </submittedName>
</protein>
<feature type="domain" description="Serine dehydratase-like alpha subunit" evidence="10">
    <location>
        <begin position="572"/>
        <end position="629"/>
    </location>
</feature>
<feature type="region of interest" description="Disordered" evidence="9">
    <location>
        <begin position="322"/>
        <end position="362"/>
    </location>
</feature>
<feature type="region of interest" description="Disordered" evidence="9">
    <location>
        <begin position="440"/>
        <end position="461"/>
    </location>
</feature>
<feature type="compositionally biased region" description="Low complexity" evidence="9">
    <location>
        <begin position="440"/>
        <end position="455"/>
    </location>
</feature>
<feature type="compositionally biased region" description="Basic and acidic residues" evidence="9">
    <location>
        <begin position="238"/>
        <end position="252"/>
    </location>
</feature>
<dbReference type="GO" id="GO:0006094">
    <property type="term" value="P:gluconeogenesis"/>
    <property type="evidence" value="ECO:0007669"/>
    <property type="project" value="UniProtKB-KW"/>
</dbReference>
<dbReference type="GO" id="GO:0051539">
    <property type="term" value="F:4 iron, 4 sulfur cluster binding"/>
    <property type="evidence" value="ECO:0007669"/>
    <property type="project" value="UniProtKB-KW"/>
</dbReference>
<feature type="compositionally biased region" description="Low complexity" evidence="9">
    <location>
        <begin position="37"/>
        <end position="51"/>
    </location>
</feature>
<evidence type="ECO:0000256" key="3">
    <source>
        <dbReference type="ARBA" id="ARBA00022432"/>
    </source>
</evidence>
<reference evidence="13" key="1">
    <citation type="submission" date="2015-02" db="EMBL/GenBank/DDBJ databases">
        <authorList>
            <person name="Gon?alves P."/>
        </authorList>
    </citation>
    <scope>NUCLEOTIDE SEQUENCE [LARGE SCALE GENOMIC DNA]</scope>
</reference>
<keyword evidence="3" id="KW-0312">Gluconeogenesis</keyword>
<evidence type="ECO:0000256" key="7">
    <source>
        <dbReference type="ARBA" id="ARBA00023014"/>
    </source>
</evidence>
<dbReference type="InterPro" id="IPR029009">
    <property type="entry name" value="ASB_dom_sf"/>
</dbReference>
<dbReference type="EMBL" id="CENE01000002">
    <property type="protein sequence ID" value="CEQ39021.1"/>
    <property type="molecule type" value="Genomic_DNA"/>
</dbReference>
<feature type="domain" description="Serine dehydratase beta chain" evidence="11">
    <location>
        <begin position="60"/>
        <end position="189"/>
    </location>
</feature>
<dbReference type="InterPro" id="IPR005130">
    <property type="entry name" value="Ser_deHydtase-like_asu"/>
</dbReference>
<organism evidence="12 13">
    <name type="scientific">Sporidiobolus salmonicolor</name>
    <name type="common">Yeast-like fungus</name>
    <name type="synonym">Sporobolomyces salmonicolor</name>
    <dbReference type="NCBI Taxonomy" id="5005"/>
    <lineage>
        <taxon>Eukaryota</taxon>
        <taxon>Fungi</taxon>
        <taxon>Dikarya</taxon>
        <taxon>Basidiomycota</taxon>
        <taxon>Pucciniomycotina</taxon>
        <taxon>Microbotryomycetes</taxon>
        <taxon>Sporidiobolales</taxon>
        <taxon>Sporidiobolaceae</taxon>
        <taxon>Sporobolomyces</taxon>
    </lineage>
</organism>
<evidence type="ECO:0000256" key="1">
    <source>
        <dbReference type="ARBA" id="ARBA00001966"/>
    </source>
</evidence>
<comment type="pathway">
    <text evidence="2">Carbohydrate biosynthesis; gluconeogenesis.</text>
</comment>
<keyword evidence="13" id="KW-1185">Reference proteome</keyword>
<dbReference type="AlphaFoldDB" id="A0A0D6EGH8"/>
<dbReference type="OrthoDB" id="192663at2759"/>
<keyword evidence="5" id="KW-0479">Metal-binding</keyword>
<feature type="compositionally biased region" description="Polar residues" evidence="9">
    <location>
        <begin position="327"/>
        <end position="349"/>
    </location>
</feature>
<proteinExistence type="predicted"/>